<dbReference type="InterPro" id="IPR016040">
    <property type="entry name" value="NAD(P)-bd_dom"/>
</dbReference>
<proteinExistence type="predicted"/>
<dbReference type="Gene3D" id="3.40.50.720">
    <property type="entry name" value="NAD(P)-binding Rossmann-like Domain"/>
    <property type="match status" value="1"/>
</dbReference>
<organism evidence="2">
    <name type="scientific">uncultured Gemmatimonadota bacterium</name>
    <dbReference type="NCBI Taxonomy" id="203437"/>
    <lineage>
        <taxon>Bacteria</taxon>
        <taxon>Pseudomonadati</taxon>
        <taxon>Gemmatimonadota</taxon>
        <taxon>environmental samples</taxon>
    </lineage>
</organism>
<dbReference type="InterPro" id="IPR036291">
    <property type="entry name" value="NAD(P)-bd_dom_sf"/>
</dbReference>
<accession>A0A6J4KSR5</accession>
<dbReference type="AlphaFoldDB" id="A0A6J4KSR5"/>
<reference evidence="2" key="1">
    <citation type="submission" date="2020-02" db="EMBL/GenBank/DDBJ databases">
        <authorList>
            <person name="Meier V. D."/>
        </authorList>
    </citation>
    <scope>NUCLEOTIDE SEQUENCE</scope>
    <source>
        <strain evidence="2">AVDCRST_MAG89</strain>
    </source>
</reference>
<evidence type="ECO:0000259" key="1">
    <source>
        <dbReference type="Pfam" id="PF16363"/>
    </source>
</evidence>
<dbReference type="Gene3D" id="3.90.25.10">
    <property type="entry name" value="UDP-galactose 4-epimerase, domain 1"/>
    <property type="match status" value="1"/>
</dbReference>
<keyword evidence="2" id="KW-0456">Lyase</keyword>
<evidence type="ECO:0000313" key="2">
    <source>
        <dbReference type="EMBL" id="CAA9313020.1"/>
    </source>
</evidence>
<dbReference type="SUPFAM" id="SSF51735">
    <property type="entry name" value="NAD(P)-binding Rossmann-fold domains"/>
    <property type="match status" value="1"/>
</dbReference>
<dbReference type="PANTHER" id="PTHR43000">
    <property type="entry name" value="DTDP-D-GLUCOSE 4,6-DEHYDRATASE-RELATED"/>
    <property type="match status" value="1"/>
</dbReference>
<protein>
    <submittedName>
        <fullName evidence="2">GDP-mannose 4,6-dehydratase</fullName>
        <ecNumber evidence="2">4.2.1.47</ecNumber>
    </submittedName>
</protein>
<name>A0A6J4KSR5_9BACT</name>
<dbReference type="Pfam" id="PF16363">
    <property type="entry name" value="GDP_Man_Dehyd"/>
    <property type="match status" value="1"/>
</dbReference>
<feature type="domain" description="NAD(P)-binding" evidence="1">
    <location>
        <begin position="4"/>
        <end position="296"/>
    </location>
</feature>
<dbReference type="EMBL" id="CADCTV010000276">
    <property type="protein sequence ID" value="CAA9313020.1"/>
    <property type="molecule type" value="Genomic_DNA"/>
</dbReference>
<sequence length="311" mass="32554">MRVLVTGGAGFAGTWLVRALLADGHTVVATRQEGHPSPPLGGDVEWIPLDVTSDESVEAAVGRAAPEQVYHLAGQASVAGSFSDPLGTWNVNATGTLRLAAALPAGARLLVVSSAEVYGVVPDNEQPIREDRPLRPCNPYAASKAAAEVAALQAPGPVVVARSFNHTGPGQDERFALASFARQLAQIREGGGEPLLRVGNLSARRDMLDVRDVSRAYVRLMNEGEAGQVYNVCSGHAVAMSDAVEQLIALSGTGARLEVDPARVRPVDVPLLCGSGARLRALGWAPEIAFRDTLAELLESHVQALRAGTVA</sequence>
<dbReference type="GO" id="GO:0008446">
    <property type="term" value="F:GDP-mannose 4,6-dehydratase activity"/>
    <property type="evidence" value="ECO:0007669"/>
    <property type="project" value="UniProtKB-EC"/>
</dbReference>
<gene>
    <name evidence="2" type="ORF">AVDCRST_MAG89-1245</name>
</gene>
<dbReference type="EC" id="4.2.1.47" evidence="2"/>